<evidence type="ECO:0000313" key="1">
    <source>
        <dbReference type="EMBL" id="NEV15377.1"/>
    </source>
</evidence>
<dbReference type="EMBL" id="JAADZA010000100">
    <property type="protein sequence ID" value="NEV15405.1"/>
    <property type="molecule type" value="Genomic_DNA"/>
</dbReference>
<feature type="non-terminal residue" evidence="1">
    <location>
        <position position="28"/>
    </location>
</feature>
<reference evidence="1 3" key="1">
    <citation type="submission" date="2020-02" db="EMBL/GenBank/DDBJ databases">
        <title>Draft genome sequence of Rhizobium tropici.</title>
        <authorList>
            <person name="Khayi S."/>
            <person name="Jemo M."/>
        </authorList>
    </citation>
    <scope>NUCLEOTIDE SEQUENCE [LARGE SCALE GENOMIC DNA]</scope>
    <source>
        <strain evidence="1 3">A12</strain>
    </source>
</reference>
<protein>
    <submittedName>
        <fullName evidence="1">IS5/IS1182 family transposase</fullName>
    </submittedName>
</protein>
<proteinExistence type="predicted"/>
<gene>
    <name evidence="1" type="ORF">GXW80_31045</name>
    <name evidence="2" type="ORF">GXW80_31220</name>
</gene>
<organism evidence="1 3">
    <name type="scientific">Rhizobium tropici</name>
    <dbReference type="NCBI Taxonomy" id="398"/>
    <lineage>
        <taxon>Bacteria</taxon>
        <taxon>Pseudomonadati</taxon>
        <taxon>Pseudomonadota</taxon>
        <taxon>Alphaproteobacteria</taxon>
        <taxon>Hyphomicrobiales</taxon>
        <taxon>Rhizobiaceae</taxon>
        <taxon>Rhizobium/Agrobacterium group</taxon>
        <taxon>Rhizobium</taxon>
    </lineage>
</organism>
<name>A0A6P1CEW7_RHITR</name>
<dbReference type="EMBL" id="JAADZA010000090">
    <property type="protein sequence ID" value="NEV15377.1"/>
    <property type="molecule type" value="Genomic_DNA"/>
</dbReference>
<comment type="caution">
    <text evidence="1">The sequence shown here is derived from an EMBL/GenBank/DDBJ whole genome shotgun (WGS) entry which is preliminary data.</text>
</comment>
<evidence type="ECO:0000313" key="3">
    <source>
        <dbReference type="Proteomes" id="UP000471190"/>
    </source>
</evidence>
<sequence>MARFDLTDFEWSVIEPLLPTKVRGKARV</sequence>
<evidence type="ECO:0000313" key="2">
    <source>
        <dbReference type="EMBL" id="NEV15405.1"/>
    </source>
</evidence>
<accession>A0A6P1CEW7</accession>
<dbReference type="AlphaFoldDB" id="A0A6P1CEW7"/>
<dbReference type="Proteomes" id="UP000471190">
    <property type="component" value="Unassembled WGS sequence"/>
</dbReference>